<reference evidence="2" key="1">
    <citation type="submission" date="2012-11" db="EMBL/GenBank/DDBJ databases">
        <authorList>
            <person name="Lucero-Rivera Y.E."/>
            <person name="Tovar-Ramirez D."/>
        </authorList>
    </citation>
    <scope>NUCLEOTIDE SEQUENCE</scope>
    <source>
        <tissue evidence="2">Salivary gland</tissue>
    </source>
</reference>
<evidence type="ECO:0000313" key="2">
    <source>
        <dbReference type="EMBL" id="JAA63723.1"/>
    </source>
</evidence>
<protein>
    <recommendedName>
        <fullName evidence="3">Secreted peptide</fullName>
    </recommendedName>
</protein>
<feature type="non-terminal residue" evidence="2">
    <location>
        <position position="1"/>
    </location>
</feature>
<dbReference type="EMBL" id="GACK01001311">
    <property type="protein sequence ID" value="JAA63723.1"/>
    <property type="molecule type" value="mRNA"/>
</dbReference>
<sequence length="95" mass="10206">SGPVRIAFSNASLASVLGACLNSAVRKSTNVHVTSTVSNYPRIPAASTAVKCPLRHNSSFCESAKSPLRVLKAARESTELLTLLMFLQLLMIKYV</sequence>
<dbReference type="AlphaFoldDB" id="L7MKB4"/>
<keyword evidence="1" id="KW-0732">Signal</keyword>
<organism evidence="2">
    <name type="scientific">Rhipicephalus pulchellus</name>
    <name type="common">Yellow backed tick</name>
    <name type="synonym">Dermacentor pulchellus</name>
    <dbReference type="NCBI Taxonomy" id="72859"/>
    <lineage>
        <taxon>Eukaryota</taxon>
        <taxon>Metazoa</taxon>
        <taxon>Ecdysozoa</taxon>
        <taxon>Arthropoda</taxon>
        <taxon>Chelicerata</taxon>
        <taxon>Arachnida</taxon>
        <taxon>Acari</taxon>
        <taxon>Parasitiformes</taxon>
        <taxon>Ixodida</taxon>
        <taxon>Ixodoidea</taxon>
        <taxon>Ixodidae</taxon>
        <taxon>Rhipicephalinae</taxon>
        <taxon>Rhipicephalus</taxon>
        <taxon>Rhipicephalus</taxon>
    </lineage>
</organism>
<evidence type="ECO:0000256" key="1">
    <source>
        <dbReference type="SAM" id="SignalP"/>
    </source>
</evidence>
<reference evidence="2" key="2">
    <citation type="journal article" date="2015" name="J. Proteomics">
        <title>Sexual differences in the sialomes of the zebra tick, Rhipicephalus pulchellus.</title>
        <authorList>
            <person name="Tan A.W."/>
            <person name="Francischetti I.M."/>
            <person name="Slovak M."/>
            <person name="Kini R.M."/>
            <person name="Ribeiro J.M."/>
        </authorList>
    </citation>
    <scope>NUCLEOTIDE SEQUENCE</scope>
    <source>
        <tissue evidence="2">Salivary gland</tissue>
    </source>
</reference>
<accession>L7MKB4</accession>
<name>L7MKB4_RHIPC</name>
<proteinExistence type="evidence at transcript level"/>
<feature type="chain" id="PRO_5003982126" description="Secreted peptide" evidence="1">
    <location>
        <begin position="19"/>
        <end position="95"/>
    </location>
</feature>
<evidence type="ECO:0008006" key="3">
    <source>
        <dbReference type="Google" id="ProtNLM"/>
    </source>
</evidence>
<feature type="signal peptide" evidence="1">
    <location>
        <begin position="1"/>
        <end position="18"/>
    </location>
</feature>